<proteinExistence type="predicted"/>
<dbReference type="EMBL" id="CAFBMQ010000472">
    <property type="protein sequence ID" value="CAB4936899.1"/>
    <property type="molecule type" value="Genomic_DNA"/>
</dbReference>
<evidence type="ECO:0000313" key="1">
    <source>
        <dbReference type="EMBL" id="CAB4936899.1"/>
    </source>
</evidence>
<sequence length="202" mass="21815">MTSLLGGAAHPAGCTVQFVAAPRDVVLEDLLRWRGGLGQRTRVVDGPEGELDEVLPGRSPWRRELLVAGGRWTAYLNDGLRGGDPTASAVVVARRLGVPHVVAQHLPSYGPGHAATQLWVSGPDGAPPLMLQRTLSATATDGRWVWHTSGAPLPFENLDRYRARRIRDRFDRPLLLRYIADLGITPPAGVSPSDAVLVEQIS</sequence>
<protein>
    <submittedName>
        <fullName evidence="1">Unannotated protein</fullName>
    </submittedName>
</protein>
<name>A0A6J7J1B0_9ZZZZ</name>
<gene>
    <name evidence="1" type="ORF">UFOPK3609_02265</name>
</gene>
<accession>A0A6J7J1B0</accession>
<dbReference type="AlphaFoldDB" id="A0A6J7J1B0"/>
<organism evidence="1">
    <name type="scientific">freshwater metagenome</name>
    <dbReference type="NCBI Taxonomy" id="449393"/>
    <lineage>
        <taxon>unclassified sequences</taxon>
        <taxon>metagenomes</taxon>
        <taxon>ecological metagenomes</taxon>
    </lineage>
</organism>
<reference evidence="1" key="1">
    <citation type="submission" date="2020-05" db="EMBL/GenBank/DDBJ databases">
        <authorList>
            <person name="Chiriac C."/>
            <person name="Salcher M."/>
            <person name="Ghai R."/>
            <person name="Kavagutti S V."/>
        </authorList>
    </citation>
    <scope>NUCLEOTIDE SEQUENCE</scope>
</reference>